<organism evidence="2 3">
    <name type="scientific">Anatilimnocola aggregata</name>
    <dbReference type="NCBI Taxonomy" id="2528021"/>
    <lineage>
        <taxon>Bacteria</taxon>
        <taxon>Pseudomonadati</taxon>
        <taxon>Planctomycetota</taxon>
        <taxon>Planctomycetia</taxon>
        <taxon>Pirellulales</taxon>
        <taxon>Pirellulaceae</taxon>
        <taxon>Anatilimnocola</taxon>
    </lineage>
</organism>
<evidence type="ECO:0000256" key="1">
    <source>
        <dbReference type="SAM" id="Coils"/>
    </source>
</evidence>
<dbReference type="RefSeq" id="WP_145088043.1">
    <property type="nucleotide sequence ID" value="NZ_CP036274.1"/>
</dbReference>
<evidence type="ECO:0000313" key="3">
    <source>
        <dbReference type="Proteomes" id="UP000315017"/>
    </source>
</evidence>
<dbReference type="KEGG" id="aagg:ETAA8_22580"/>
<dbReference type="Proteomes" id="UP000315017">
    <property type="component" value="Chromosome"/>
</dbReference>
<dbReference type="AlphaFoldDB" id="A0A517YAA7"/>
<reference evidence="2 3" key="1">
    <citation type="submission" date="2019-02" db="EMBL/GenBank/DDBJ databases">
        <title>Deep-cultivation of Planctomycetes and their phenomic and genomic characterization uncovers novel biology.</title>
        <authorList>
            <person name="Wiegand S."/>
            <person name="Jogler M."/>
            <person name="Boedeker C."/>
            <person name="Pinto D."/>
            <person name="Vollmers J."/>
            <person name="Rivas-Marin E."/>
            <person name="Kohn T."/>
            <person name="Peeters S.H."/>
            <person name="Heuer A."/>
            <person name="Rast P."/>
            <person name="Oberbeckmann S."/>
            <person name="Bunk B."/>
            <person name="Jeske O."/>
            <person name="Meyerdierks A."/>
            <person name="Storesund J.E."/>
            <person name="Kallscheuer N."/>
            <person name="Luecker S."/>
            <person name="Lage O.M."/>
            <person name="Pohl T."/>
            <person name="Merkel B.J."/>
            <person name="Hornburger P."/>
            <person name="Mueller R.-W."/>
            <person name="Bruemmer F."/>
            <person name="Labrenz M."/>
            <person name="Spormann A.M."/>
            <person name="Op den Camp H."/>
            <person name="Overmann J."/>
            <person name="Amann R."/>
            <person name="Jetten M.S.M."/>
            <person name="Mascher T."/>
            <person name="Medema M.H."/>
            <person name="Devos D.P."/>
            <person name="Kaster A.-K."/>
            <person name="Ovreas L."/>
            <person name="Rohde M."/>
            <person name="Galperin M.Y."/>
            <person name="Jogler C."/>
        </authorList>
    </citation>
    <scope>NUCLEOTIDE SEQUENCE [LARGE SCALE GENOMIC DNA]</scope>
    <source>
        <strain evidence="2 3">ETA_A8</strain>
    </source>
</reference>
<evidence type="ECO:0000313" key="2">
    <source>
        <dbReference type="EMBL" id="QDU27173.1"/>
    </source>
</evidence>
<dbReference type="EMBL" id="CP036274">
    <property type="protein sequence ID" value="QDU27173.1"/>
    <property type="molecule type" value="Genomic_DNA"/>
</dbReference>
<name>A0A517YAA7_9BACT</name>
<proteinExistence type="predicted"/>
<gene>
    <name evidence="2" type="ORF">ETAA8_22580</name>
</gene>
<sequence length="759" mass="81290">MNDRVRNKTGTTIVSLWTLVAVWLCLQSVSLAQSVGLPAPRLLTTMPMGGQVGSQVEVTISGEYLDDADHLTFSDPRITAVRKLDSAGQPVPGKYVVTIGADCPAGLYEARVMTRLGISSSRAFSVGALREVVQTKANTSLMTALELPLNSICNAAMTARAVDHYVFEGRKGQRVIVDCATRGIDSKLDAVVIIADAAGRDLLVERRGGALDFKVPSDGRYVIKVHEMTFKGGPAYYYRLGVWESPADAPLVRMPTTRPVNSFSWPPQGLPEVATTTEAEPNNERAKGQKISLPCDLAGSFFPAADVDVFEFEAKKGDVCWVEVGSERFGLPTDPAILVQHVSRTGDEEKLTDVAEFSDIASPVKVSSNGYAYDGPPYNAGSADILGKLEIKEDGLYRLQLSDLFGGTRSDPRNIYRLVIRKAAPDFALVSWALHMELRNGDRNAVSKPLALRGGATMALEVVAIRRDGFTGDIDLTMEGLPEGVTAHGLRIPAGQSRGLMLVTARDDAPRGIANATFTGRSTIDGVAVIRPCRVASMAFPIPDAWGEIPSPRLVADVPVAVSGLELAPLTISPASKEPLTVVAGEKLTIPLNHTRRGEFSGSTLNLRTMGAVFERAPAFNVPLTADSSQAILDTGALKAPPGDYLIAFYGGVVTKYRHNPDAVPALEEARRQAEQELQKIDAELKNLTDASKAALAEDKSEAEKSLESMTAKQKAAAAALATATERLKTATEAAKPRDIVDILVSEPIAIRVLPAEKK</sequence>
<evidence type="ECO:0008006" key="4">
    <source>
        <dbReference type="Google" id="ProtNLM"/>
    </source>
</evidence>
<accession>A0A517YAA7</accession>
<dbReference type="Gene3D" id="2.60.120.380">
    <property type="match status" value="2"/>
</dbReference>
<keyword evidence="3" id="KW-1185">Reference proteome</keyword>
<dbReference type="OrthoDB" id="237792at2"/>
<feature type="coiled-coil region" evidence="1">
    <location>
        <begin position="664"/>
        <end position="713"/>
    </location>
</feature>
<protein>
    <recommendedName>
        <fullName evidence="4">Serine protease</fullName>
    </recommendedName>
</protein>
<keyword evidence="1" id="KW-0175">Coiled coil</keyword>